<comment type="subunit">
    <text evidence="6">The complex is composed of six subunits: RnfA, RnfB, RnfC, RnfD, RnfE and RnfG.</text>
</comment>
<keyword evidence="1 6" id="KW-0813">Transport</keyword>
<proteinExistence type="inferred from homology"/>
<dbReference type="HAMAP" id="MF_00479">
    <property type="entry name" value="RsxG_RnfG"/>
    <property type="match status" value="1"/>
</dbReference>
<dbReference type="InterPro" id="IPR007329">
    <property type="entry name" value="FMN-bd"/>
</dbReference>
<evidence type="ECO:0000256" key="4">
    <source>
        <dbReference type="ARBA" id="ARBA00022643"/>
    </source>
</evidence>
<dbReference type="PANTHER" id="PTHR36118">
    <property type="entry name" value="ION-TRANSLOCATING OXIDOREDUCTASE COMPLEX SUBUNIT G"/>
    <property type="match status" value="1"/>
</dbReference>
<dbReference type="GO" id="GO:0005886">
    <property type="term" value="C:plasma membrane"/>
    <property type="evidence" value="ECO:0007669"/>
    <property type="project" value="UniProtKB-SubCell"/>
</dbReference>
<dbReference type="GO" id="GO:0009055">
    <property type="term" value="F:electron transfer activity"/>
    <property type="evidence" value="ECO:0007669"/>
    <property type="project" value="InterPro"/>
</dbReference>
<keyword evidence="4 6" id="KW-0288">FMN</keyword>
<keyword evidence="6" id="KW-1278">Translocase</keyword>
<evidence type="ECO:0000256" key="6">
    <source>
        <dbReference type="HAMAP-Rule" id="MF_00479"/>
    </source>
</evidence>
<keyword evidence="3 6" id="KW-0285">Flavoprotein</keyword>
<accession>A0A7T1F1V6</accession>
<feature type="domain" description="FMN-binding" evidence="8">
    <location>
        <begin position="99"/>
        <end position="183"/>
    </location>
</feature>
<organism evidence="9 10">
    <name type="scientific">Atribacter laminatus</name>
    <dbReference type="NCBI Taxonomy" id="2847778"/>
    <lineage>
        <taxon>Bacteria</taxon>
        <taxon>Pseudomonadati</taxon>
        <taxon>Atribacterota</taxon>
        <taxon>Atribacteria</taxon>
        <taxon>Atribacterales</taxon>
        <taxon>Atribacteraceae</taxon>
        <taxon>Atribacter</taxon>
    </lineage>
</organism>
<dbReference type="NCBIfam" id="TIGR01947">
    <property type="entry name" value="rnfG"/>
    <property type="match status" value="1"/>
</dbReference>
<comment type="cofactor">
    <cofactor evidence="6">
        <name>FMN</name>
        <dbReference type="ChEBI" id="CHEBI:58210"/>
    </cofactor>
</comment>
<evidence type="ECO:0000259" key="8">
    <source>
        <dbReference type="SMART" id="SM00900"/>
    </source>
</evidence>
<evidence type="ECO:0000256" key="5">
    <source>
        <dbReference type="ARBA" id="ARBA00022982"/>
    </source>
</evidence>
<name>A0A7T1F1V6_ATRLM</name>
<evidence type="ECO:0000256" key="3">
    <source>
        <dbReference type="ARBA" id="ARBA00022630"/>
    </source>
</evidence>
<dbReference type="Pfam" id="PF04205">
    <property type="entry name" value="FMN_bind"/>
    <property type="match status" value="1"/>
</dbReference>
<feature type="signal peptide" evidence="7">
    <location>
        <begin position="1"/>
        <end position="23"/>
    </location>
</feature>
<feature type="modified residue" description="FMN phosphoryl threonine" evidence="6">
    <location>
        <position position="166"/>
    </location>
</feature>
<evidence type="ECO:0000256" key="1">
    <source>
        <dbReference type="ARBA" id="ARBA00022448"/>
    </source>
</evidence>
<keyword evidence="6" id="KW-0812">Transmembrane</keyword>
<keyword evidence="2 6" id="KW-0597">Phosphoprotein</keyword>
<dbReference type="EMBL" id="CP065383">
    <property type="protein sequence ID" value="QPM67140.1"/>
    <property type="molecule type" value="Genomic_DNA"/>
</dbReference>
<evidence type="ECO:0000256" key="7">
    <source>
        <dbReference type="SAM" id="SignalP"/>
    </source>
</evidence>
<sequence length="189" mass="20384">MKPQLKISLTLAVVCAIAAASLAAVNQVTQKAIAINSLKELEDSLKIVYPIADRFELEGASDREVSSETENQGFTIIAQYQAYQGDQKIGKVYRVGSKGYGGQIVLLIAISTQTSTMVGMRVLEHQETPGLGSEITSMNFQEQFQNKPLTDSFELNRDIQALSGATISSRAVIRACQGVLSELGKEAGQ</sequence>
<evidence type="ECO:0000256" key="2">
    <source>
        <dbReference type="ARBA" id="ARBA00022553"/>
    </source>
</evidence>
<evidence type="ECO:0000313" key="10">
    <source>
        <dbReference type="Proteomes" id="UP000594463"/>
    </source>
</evidence>
<protein>
    <recommendedName>
        <fullName evidence="6">Ion-translocating oxidoreductase complex subunit G</fullName>
        <ecNumber evidence="6">7.-.-.-</ecNumber>
    </recommendedName>
    <alternativeName>
        <fullName evidence="6">Rnf electron transport complex subunit G</fullName>
    </alternativeName>
</protein>
<dbReference type="InterPro" id="IPR010209">
    <property type="entry name" value="Ion_transpt_RnfG/RsxG"/>
</dbReference>
<reference evidence="9 10" key="1">
    <citation type="journal article" date="2021" name="Nat. Commun.">
        <title>Isolation of a member of the candidate phylum Atribacteria reveals a unique cell membrane structure.</title>
        <authorList>
            <person name="Taiki K."/>
            <person name="Nobu M.K."/>
            <person name="Kusada H."/>
            <person name="Meng X.-Y."/>
            <person name="Hosoki N."/>
            <person name="Uematsu K."/>
            <person name="Yoshioka H."/>
            <person name="Kamagata Y."/>
            <person name="Tamaki H."/>
        </authorList>
    </citation>
    <scope>NUCLEOTIDE SEQUENCE [LARGE SCALE GENOMIC DNA]</scope>
    <source>
        <strain evidence="9 10">RT761</strain>
    </source>
</reference>
<keyword evidence="7" id="KW-0732">Signal</keyword>
<feature type="chain" id="PRO_5031326957" description="Ion-translocating oxidoreductase complex subunit G" evidence="7">
    <location>
        <begin position="24"/>
        <end position="189"/>
    </location>
</feature>
<keyword evidence="6" id="KW-1003">Cell membrane</keyword>
<dbReference type="EC" id="7.-.-.-" evidence="6"/>
<evidence type="ECO:0000313" key="9">
    <source>
        <dbReference type="EMBL" id="QPM67140.1"/>
    </source>
</evidence>
<keyword evidence="10" id="KW-1185">Reference proteome</keyword>
<dbReference type="RefSeq" id="WP_218112363.1">
    <property type="nucleotide sequence ID" value="NZ_CP065383.1"/>
</dbReference>
<keyword evidence="6" id="KW-0472">Membrane</keyword>
<dbReference type="GO" id="GO:0022900">
    <property type="term" value="P:electron transport chain"/>
    <property type="evidence" value="ECO:0007669"/>
    <property type="project" value="UniProtKB-UniRule"/>
</dbReference>
<keyword evidence="5 6" id="KW-0249">Electron transport</keyword>
<gene>
    <name evidence="9" type="primary">rnfG_1</name>
    <name evidence="6" type="synonym">rnfG</name>
    <name evidence="9" type="ORF">RT761_00332</name>
</gene>
<comment type="similarity">
    <text evidence="6">Belongs to the RnfG family.</text>
</comment>
<dbReference type="Proteomes" id="UP000594463">
    <property type="component" value="Chromosome"/>
</dbReference>
<dbReference type="SMART" id="SM00900">
    <property type="entry name" value="FMN_bind"/>
    <property type="match status" value="1"/>
</dbReference>
<dbReference type="PIRSF" id="PIRSF006091">
    <property type="entry name" value="E_trnsport_RnfG"/>
    <property type="match status" value="1"/>
</dbReference>
<dbReference type="AlphaFoldDB" id="A0A7T1F1V6"/>
<keyword evidence="6" id="KW-1133">Transmembrane helix</keyword>
<dbReference type="KEGG" id="alam:RT761_00332"/>
<comment type="function">
    <text evidence="6">Part of a membrane-bound complex that couples electron transfer with translocation of ions across the membrane.</text>
</comment>
<dbReference type="PANTHER" id="PTHR36118:SF1">
    <property type="entry name" value="ION-TRANSLOCATING OXIDOREDUCTASE COMPLEX SUBUNIT G"/>
    <property type="match status" value="1"/>
</dbReference>
<comment type="subcellular location">
    <subcellularLocation>
        <location evidence="6">Cell membrane</location>
        <topology evidence="6">Single-pass membrane protein</topology>
    </subcellularLocation>
</comment>
<dbReference type="GO" id="GO:0010181">
    <property type="term" value="F:FMN binding"/>
    <property type="evidence" value="ECO:0007669"/>
    <property type="project" value="InterPro"/>
</dbReference>